<accession>A0ABN1W8P0</accession>
<feature type="transmembrane region" description="Helical" evidence="5">
    <location>
        <begin position="54"/>
        <end position="74"/>
    </location>
</feature>
<evidence type="ECO:0000256" key="4">
    <source>
        <dbReference type="ARBA" id="ARBA00023136"/>
    </source>
</evidence>
<dbReference type="Proteomes" id="UP001500037">
    <property type="component" value="Unassembled WGS sequence"/>
</dbReference>
<keyword evidence="7" id="KW-1185">Reference proteome</keyword>
<comment type="subcellular location">
    <subcellularLocation>
        <location evidence="1">Membrane</location>
        <topology evidence="1">Multi-pass membrane protein</topology>
    </subcellularLocation>
</comment>
<keyword evidence="4 5" id="KW-0472">Membrane</keyword>
<gene>
    <name evidence="6" type="ORF">GCM10009665_24750</name>
</gene>
<dbReference type="InterPro" id="IPR032808">
    <property type="entry name" value="DoxX"/>
</dbReference>
<protein>
    <recommendedName>
        <fullName evidence="8">DoxX-like protein</fullName>
    </recommendedName>
</protein>
<evidence type="ECO:0008006" key="8">
    <source>
        <dbReference type="Google" id="ProtNLM"/>
    </source>
</evidence>
<comment type="caution">
    <text evidence="6">The sequence shown here is derived from an EMBL/GenBank/DDBJ whole genome shotgun (WGS) entry which is preliminary data.</text>
</comment>
<evidence type="ECO:0000256" key="2">
    <source>
        <dbReference type="ARBA" id="ARBA00022692"/>
    </source>
</evidence>
<feature type="transmembrane region" description="Helical" evidence="5">
    <location>
        <begin position="12"/>
        <end position="33"/>
    </location>
</feature>
<proteinExistence type="predicted"/>
<organism evidence="6 7">
    <name type="scientific">Kitasatospora nipponensis</name>
    <dbReference type="NCBI Taxonomy" id="258049"/>
    <lineage>
        <taxon>Bacteria</taxon>
        <taxon>Bacillati</taxon>
        <taxon>Actinomycetota</taxon>
        <taxon>Actinomycetes</taxon>
        <taxon>Kitasatosporales</taxon>
        <taxon>Streptomycetaceae</taxon>
        <taxon>Kitasatospora</taxon>
    </lineage>
</organism>
<evidence type="ECO:0000256" key="1">
    <source>
        <dbReference type="ARBA" id="ARBA00004141"/>
    </source>
</evidence>
<feature type="transmembrane region" description="Helical" evidence="5">
    <location>
        <begin position="105"/>
        <end position="125"/>
    </location>
</feature>
<name>A0ABN1W8P0_9ACTN</name>
<evidence type="ECO:0000313" key="6">
    <source>
        <dbReference type="EMBL" id="GAA1233516.1"/>
    </source>
</evidence>
<evidence type="ECO:0000256" key="5">
    <source>
        <dbReference type="SAM" id="Phobius"/>
    </source>
</evidence>
<evidence type="ECO:0000313" key="7">
    <source>
        <dbReference type="Proteomes" id="UP001500037"/>
    </source>
</evidence>
<dbReference type="Pfam" id="PF13564">
    <property type="entry name" value="DoxX_2"/>
    <property type="match status" value="1"/>
</dbReference>
<feature type="transmembrane region" description="Helical" evidence="5">
    <location>
        <begin position="80"/>
        <end position="98"/>
    </location>
</feature>
<sequence>MLASRTIEVSAVFVSLAVVTVFMSAVLLVSAGAKSLRTRHITEQMATLGVPRGMMAFLIGAQVAGAAGVLAGLWWGPVGIAAAIGLTLYFAGAVASHLRVGDHKGAPPAVVLTMASIALIALRAATL</sequence>
<reference evidence="6 7" key="1">
    <citation type="journal article" date="2019" name="Int. J. Syst. Evol. Microbiol.">
        <title>The Global Catalogue of Microorganisms (GCM) 10K type strain sequencing project: providing services to taxonomists for standard genome sequencing and annotation.</title>
        <authorList>
            <consortium name="The Broad Institute Genomics Platform"/>
            <consortium name="The Broad Institute Genome Sequencing Center for Infectious Disease"/>
            <person name="Wu L."/>
            <person name="Ma J."/>
        </authorList>
    </citation>
    <scope>NUCLEOTIDE SEQUENCE [LARGE SCALE GENOMIC DNA]</scope>
    <source>
        <strain evidence="6 7">JCM 13004</strain>
    </source>
</reference>
<keyword evidence="2 5" id="KW-0812">Transmembrane</keyword>
<dbReference type="EMBL" id="BAAALF010000033">
    <property type="protein sequence ID" value="GAA1233516.1"/>
    <property type="molecule type" value="Genomic_DNA"/>
</dbReference>
<keyword evidence="3 5" id="KW-1133">Transmembrane helix</keyword>
<evidence type="ECO:0000256" key="3">
    <source>
        <dbReference type="ARBA" id="ARBA00022989"/>
    </source>
</evidence>